<keyword evidence="2" id="KW-0689">Ribosomal protein</keyword>
<proteinExistence type="inferred from homology"/>
<dbReference type="GO" id="GO:0015935">
    <property type="term" value="C:small ribosomal subunit"/>
    <property type="evidence" value="ECO:0000318"/>
    <property type="project" value="GO_Central"/>
</dbReference>
<dbReference type="FunFam" id="1.10.8.50:FF:000001">
    <property type="entry name" value="30S ribosomal protein S13"/>
    <property type="match status" value="1"/>
</dbReference>
<dbReference type="Gene3D" id="1.10.8.50">
    <property type="match status" value="1"/>
</dbReference>
<dbReference type="InterPro" id="IPR027437">
    <property type="entry name" value="Rbsml_uS13_C"/>
</dbReference>
<evidence type="ECO:0000256" key="2">
    <source>
        <dbReference type="ARBA" id="ARBA00022980"/>
    </source>
</evidence>
<dbReference type="PROSITE" id="PS50159">
    <property type="entry name" value="RIBOSOMAL_S13_2"/>
    <property type="match status" value="1"/>
</dbReference>
<dbReference type="GO" id="GO:0006412">
    <property type="term" value="P:translation"/>
    <property type="evidence" value="ECO:0007669"/>
    <property type="project" value="InterPro"/>
</dbReference>
<comment type="similarity">
    <text evidence="1">Belongs to the universal ribosomal protein uS13 family.</text>
</comment>
<dbReference type="AlphaFoldDB" id="A0EBZ1"/>
<accession>A0EBZ1</accession>
<evidence type="ECO:0008006" key="6">
    <source>
        <dbReference type="Google" id="ProtNLM"/>
    </source>
</evidence>
<dbReference type="EMBL" id="CT868670">
    <property type="protein sequence ID" value="CAK92808.1"/>
    <property type="molecule type" value="Genomic_DNA"/>
</dbReference>
<protein>
    <recommendedName>
        <fullName evidence="6">40S ribosomal protein S18</fullName>
    </recommendedName>
</protein>
<dbReference type="GO" id="GO:0005829">
    <property type="term" value="C:cytosol"/>
    <property type="evidence" value="ECO:0000318"/>
    <property type="project" value="GO_Central"/>
</dbReference>
<dbReference type="Pfam" id="PF00416">
    <property type="entry name" value="Ribosomal_S13"/>
    <property type="match status" value="1"/>
</dbReference>
<dbReference type="Gene3D" id="4.10.910.10">
    <property type="entry name" value="30s ribosomal protein s13, domain 2"/>
    <property type="match status" value="1"/>
</dbReference>
<dbReference type="InterPro" id="IPR010979">
    <property type="entry name" value="Ribosomal_uS13-like_H2TH"/>
</dbReference>
<sequence length="193" mass="23389">MSLVLEKADQFRQIIRILNTNVDGKQQMAYEIRSIKGIGRRFAIQICKVLRLNLTKRAGELTDEEAHKITEVIKMVPQYIRDLKNGKNYEVTTNELETKLREDLERIKKIKYSQWLCLRHHWGLRAEDNKQKQQEEEVKHWEWKERKSEIHFVLFLCTLKIRDTLFLMFNYQSILLFSCYEQIIDIKFKEQRI</sequence>
<evidence type="ECO:0000256" key="3">
    <source>
        <dbReference type="ARBA" id="ARBA00023274"/>
    </source>
</evidence>
<dbReference type="STRING" id="5888.A0EBZ1"/>
<dbReference type="PANTHER" id="PTHR10871:SF3">
    <property type="entry name" value="SMALL RIBOSOMAL SUBUNIT PROTEIN US13"/>
    <property type="match status" value="1"/>
</dbReference>
<dbReference type="GO" id="GO:0003735">
    <property type="term" value="F:structural constituent of ribosome"/>
    <property type="evidence" value="ECO:0007669"/>
    <property type="project" value="InterPro"/>
</dbReference>
<organism evidence="4 5">
    <name type="scientific">Paramecium tetraurelia</name>
    <dbReference type="NCBI Taxonomy" id="5888"/>
    <lineage>
        <taxon>Eukaryota</taxon>
        <taxon>Sar</taxon>
        <taxon>Alveolata</taxon>
        <taxon>Ciliophora</taxon>
        <taxon>Intramacronucleata</taxon>
        <taxon>Oligohymenophorea</taxon>
        <taxon>Peniculida</taxon>
        <taxon>Parameciidae</taxon>
        <taxon>Paramecium</taxon>
    </lineage>
</organism>
<dbReference type="OMA" id="KMADINM"/>
<name>A0EBZ1_PARTE</name>
<dbReference type="HOGENOM" id="CLU_1411291_0_0_1"/>
<evidence type="ECO:0000313" key="4">
    <source>
        <dbReference type="EMBL" id="CAK92808.1"/>
    </source>
</evidence>
<reference evidence="4 5" key="1">
    <citation type="journal article" date="2006" name="Nature">
        <title>Global trends of whole-genome duplications revealed by the ciliate Paramecium tetraurelia.</title>
        <authorList>
            <consortium name="Genoscope"/>
            <person name="Aury J.-M."/>
            <person name="Jaillon O."/>
            <person name="Duret L."/>
            <person name="Noel B."/>
            <person name="Jubin C."/>
            <person name="Porcel B.M."/>
            <person name="Segurens B."/>
            <person name="Daubin V."/>
            <person name="Anthouard V."/>
            <person name="Aiach N."/>
            <person name="Arnaiz O."/>
            <person name="Billaut A."/>
            <person name="Beisson J."/>
            <person name="Blanc I."/>
            <person name="Bouhouche K."/>
            <person name="Camara F."/>
            <person name="Duharcourt S."/>
            <person name="Guigo R."/>
            <person name="Gogendeau D."/>
            <person name="Katinka M."/>
            <person name="Keller A.-M."/>
            <person name="Kissmehl R."/>
            <person name="Klotz C."/>
            <person name="Koll F."/>
            <person name="Le Moue A."/>
            <person name="Lepere C."/>
            <person name="Malinsky S."/>
            <person name="Nowacki M."/>
            <person name="Nowak J.K."/>
            <person name="Plattner H."/>
            <person name="Poulain J."/>
            <person name="Ruiz F."/>
            <person name="Serrano V."/>
            <person name="Zagulski M."/>
            <person name="Dessen P."/>
            <person name="Betermier M."/>
            <person name="Weissenbach J."/>
            <person name="Scarpelli C."/>
            <person name="Schachter V."/>
            <person name="Sperling L."/>
            <person name="Meyer E."/>
            <person name="Cohen J."/>
            <person name="Wincker P."/>
        </authorList>
    </citation>
    <scope>NUCLEOTIDE SEQUENCE [LARGE SCALE GENOMIC DNA]</scope>
    <source>
        <strain evidence="4 5">Stock d4-2</strain>
    </source>
</reference>
<keyword evidence="5" id="KW-1185">Reference proteome</keyword>
<dbReference type="Proteomes" id="UP000000600">
    <property type="component" value="Unassembled WGS sequence"/>
</dbReference>
<evidence type="ECO:0000256" key="1">
    <source>
        <dbReference type="ARBA" id="ARBA00008080"/>
    </source>
</evidence>
<dbReference type="GO" id="GO:0003723">
    <property type="term" value="F:RNA binding"/>
    <property type="evidence" value="ECO:0007669"/>
    <property type="project" value="InterPro"/>
</dbReference>
<dbReference type="SUPFAM" id="SSF46946">
    <property type="entry name" value="S13-like H2TH domain"/>
    <property type="match status" value="1"/>
</dbReference>
<dbReference type="KEGG" id="ptm:GSPATT00025544001"/>
<dbReference type="RefSeq" id="XP_001460205.1">
    <property type="nucleotide sequence ID" value="XM_001460168.1"/>
</dbReference>
<evidence type="ECO:0000313" key="5">
    <source>
        <dbReference type="Proteomes" id="UP000000600"/>
    </source>
</evidence>
<dbReference type="PANTHER" id="PTHR10871">
    <property type="entry name" value="30S RIBOSOMAL PROTEIN S13/40S RIBOSOMAL PROTEIN S18"/>
    <property type="match status" value="1"/>
</dbReference>
<dbReference type="InterPro" id="IPR001892">
    <property type="entry name" value="Ribosomal_uS13"/>
</dbReference>
<gene>
    <name evidence="4" type="ORF">GSPATT00025544001</name>
</gene>
<keyword evidence="3" id="KW-0687">Ribonucleoprotein</keyword>
<dbReference type="InParanoid" id="A0EBZ1"/>
<dbReference type="eggNOG" id="KOG3311">
    <property type="taxonomic scope" value="Eukaryota"/>
</dbReference>
<dbReference type="OrthoDB" id="290821at2759"/>
<dbReference type="GeneID" id="5045990"/>